<gene>
    <name evidence="1" type="ORF">BO66DRAFT_226174</name>
</gene>
<reference evidence="1" key="1">
    <citation type="submission" date="2018-02" db="EMBL/GenBank/DDBJ databases">
        <title>The genomes of Aspergillus section Nigri reveals drivers in fungal speciation.</title>
        <authorList>
            <consortium name="DOE Joint Genome Institute"/>
            <person name="Vesth T.C."/>
            <person name="Nybo J."/>
            <person name="Theobald S."/>
            <person name="Brandl J."/>
            <person name="Frisvad J.C."/>
            <person name="Nielsen K.F."/>
            <person name="Lyhne E.K."/>
            <person name="Kogle M.E."/>
            <person name="Kuo A."/>
            <person name="Riley R."/>
            <person name="Clum A."/>
            <person name="Nolan M."/>
            <person name="Lipzen A."/>
            <person name="Salamov A."/>
            <person name="Henrissat B."/>
            <person name="Wiebenga A."/>
            <person name="De vries R.P."/>
            <person name="Grigoriev I.V."/>
            <person name="Mortensen U.H."/>
            <person name="Andersen M.R."/>
            <person name="Baker S.E."/>
        </authorList>
    </citation>
    <scope>NUCLEOTIDE SEQUENCE</scope>
    <source>
        <strain evidence="1">CBS 121060</strain>
    </source>
</reference>
<evidence type="ECO:0000313" key="1">
    <source>
        <dbReference type="EMBL" id="RAH73568.1"/>
    </source>
</evidence>
<evidence type="ECO:0000313" key="2">
    <source>
        <dbReference type="Proteomes" id="UP000249661"/>
    </source>
</evidence>
<dbReference type="Proteomes" id="UP000249661">
    <property type="component" value="Unassembled WGS sequence"/>
</dbReference>
<sequence>MSQQNGGSASLASVETAPPTHAFLRTTTTTTSALSSSNTTRSSSTPSRRVEIPPLSAATTELLARVNGSLKATQQRYGNKSIGWNPPTGNRFVGNNLNGPRTGTMRASSIIIELPTAPFTYANNGGAPAASSSTVTRRSPVDLPRSPNNITPKPSPVPPPAASPSIATRRSPMDLPRGPINIAPKPSPVPLPAASPSTATRKSPVDPPGGLISIASRPSPVPPTAPTDGIPEVSSNGPVLAPPPPPAAAAAPPPPPAVASLPPLQPRTTVSNAKPLSTASSISKSKRPTTGGSRNRKSITNGTKNKKRRRNKDSDEESVIRAGDSSSDESDVAPTATQTKSGRQVNRPSLYVPPPSLPAAAKETSNSLETSDNTRGSTAATTRKRKRVQRKAKDGNITCTRCQRGHSPLTNAIVFCDECNGAWHQLCHDPPISVEVVTVQEKEWFCGECKPVPITIVQPTVVRSNPFLAKTQPTPISTSSLIVPRAEVSAGGYSVEERRGFLSGLSHATLVELLMNISEGNRNLPMFPANLKDYQSSNFSARPSSSAVTSTSTSDQGTVLQTNGLGASAATSAEESARPPTASAPDVSTTSSHRRRYEESSDEEPEYEFQEHRLYPRAGNGFRLPVGLDDLDILSEDPACSTFSYSLHGPAQIRAQMKQKVPIWGS</sequence>
<keyword evidence="2" id="KW-1185">Reference proteome</keyword>
<name>A0ACD1HIE4_9EURO</name>
<organism evidence="1 2">
    <name type="scientific">Aspergillus aculeatinus CBS 121060</name>
    <dbReference type="NCBI Taxonomy" id="1448322"/>
    <lineage>
        <taxon>Eukaryota</taxon>
        <taxon>Fungi</taxon>
        <taxon>Dikarya</taxon>
        <taxon>Ascomycota</taxon>
        <taxon>Pezizomycotina</taxon>
        <taxon>Eurotiomycetes</taxon>
        <taxon>Eurotiomycetidae</taxon>
        <taxon>Eurotiales</taxon>
        <taxon>Aspergillaceae</taxon>
        <taxon>Aspergillus</taxon>
        <taxon>Aspergillus subgen. Circumdati</taxon>
    </lineage>
</organism>
<dbReference type="EMBL" id="KZ824939">
    <property type="protein sequence ID" value="RAH73568.1"/>
    <property type="molecule type" value="Genomic_DNA"/>
</dbReference>
<accession>A0ACD1HIE4</accession>
<protein>
    <submittedName>
        <fullName evidence="1">Uncharacterized protein</fullName>
    </submittedName>
</protein>
<proteinExistence type="predicted"/>